<organism evidence="1 2">
    <name type="scientific">Tessaracoccus defluvii</name>
    <dbReference type="NCBI Taxonomy" id="1285901"/>
    <lineage>
        <taxon>Bacteria</taxon>
        <taxon>Bacillati</taxon>
        <taxon>Actinomycetota</taxon>
        <taxon>Actinomycetes</taxon>
        <taxon>Propionibacteriales</taxon>
        <taxon>Propionibacteriaceae</taxon>
        <taxon>Tessaracoccus</taxon>
    </lineage>
</organism>
<evidence type="ECO:0000313" key="2">
    <source>
        <dbReference type="Proteomes" id="UP000516117"/>
    </source>
</evidence>
<dbReference type="Proteomes" id="UP000516117">
    <property type="component" value="Chromosome"/>
</dbReference>
<dbReference type="RefSeq" id="WP_187721097.1">
    <property type="nucleotide sequence ID" value="NZ_BAABBL010000026.1"/>
</dbReference>
<dbReference type="KEGG" id="tdf:H9L22_00035"/>
<proteinExistence type="predicted"/>
<dbReference type="AlphaFoldDB" id="A0A7H0H611"/>
<accession>A0A7H0H611</accession>
<gene>
    <name evidence="1" type="ORF">H9L22_00035</name>
</gene>
<dbReference type="EMBL" id="CP060789">
    <property type="protein sequence ID" value="QNP55977.1"/>
    <property type="molecule type" value="Genomic_DNA"/>
</dbReference>
<reference evidence="1 2" key="1">
    <citation type="submission" date="2020-08" db="EMBL/GenBank/DDBJ databases">
        <title>Genome sequence of Tessaracoccus defluvii JCM 17540T.</title>
        <authorList>
            <person name="Hyun D.-W."/>
            <person name="Bae J.-W."/>
        </authorList>
    </citation>
    <scope>NUCLEOTIDE SEQUENCE [LARGE SCALE GENOMIC DNA]</scope>
    <source>
        <strain evidence="1 2">JCM 17540</strain>
    </source>
</reference>
<keyword evidence="2" id="KW-1185">Reference proteome</keyword>
<name>A0A7H0H611_9ACTN</name>
<sequence length="122" mass="13596">MVRITHRGRLPSDVSGLRRAGVRHDAVLRRLAHVPFGWKPTILEVVVPRYRCWPCGRVWRHDVRAAAPSKGRLSRGSVMQAVKSIVVDRMSIARVAANLGVASDPEIVSTSSSVTWMSRTWS</sequence>
<evidence type="ECO:0000313" key="1">
    <source>
        <dbReference type="EMBL" id="QNP55977.1"/>
    </source>
</evidence>
<protein>
    <submittedName>
        <fullName evidence="1">Transposase family protein</fullName>
    </submittedName>
</protein>